<evidence type="ECO:0000313" key="10">
    <source>
        <dbReference type="EMBL" id="BEQ16835.1"/>
    </source>
</evidence>
<evidence type="ECO:0000256" key="6">
    <source>
        <dbReference type="ARBA" id="ARBA00038076"/>
    </source>
</evidence>
<feature type="domain" description="MacB-like periplasmic core" evidence="9">
    <location>
        <begin position="20"/>
        <end position="204"/>
    </location>
</feature>
<evidence type="ECO:0000256" key="2">
    <source>
        <dbReference type="ARBA" id="ARBA00022475"/>
    </source>
</evidence>
<dbReference type="AlphaFoldDB" id="A0AAU9ELS1"/>
<dbReference type="Proteomes" id="UP001366166">
    <property type="component" value="Chromosome"/>
</dbReference>
<name>A0AAU9ELS1_9BACT</name>
<dbReference type="PANTHER" id="PTHR30572">
    <property type="entry name" value="MEMBRANE COMPONENT OF TRANSPORTER-RELATED"/>
    <property type="match status" value="1"/>
</dbReference>
<dbReference type="Pfam" id="PF12704">
    <property type="entry name" value="MacB_PCD"/>
    <property type="match status" value="1"/>
</dbReference>
<evidence type="ECO:0000259" key="9">
    <source>
        <dbReference type="Pfam" id="PF12704"/>
    </source>
</evidence>
<evidence type="ECO:0000256" key="5">
    <source>
        <dbReference type="ARBA" id="ARBA00023136"/>
    </source>
</evidence>
<dbReference type="PANTHER" id="PTHR30572:SF4">
    <property type="entry name" value="ABC TRANSPORTER PERMEASE YTRF"/>
    <property type="match status" value="1"/>
</dbReference>
<evidence type="ECO:0000256" key="4">
    <source>
        <dbReference type="ARBA" id="ARBA00022989"/>
    </source>
</evidence>
<keyword evidence="5 7" id="KW-0472">Membrane</keyword>
<dbReference type="Pfam" id="PF02687">
    <property type="entry name" value="FtsX"/>
    <property type="match status" value="1"/>
</dbReference>
<feature type="transmembrane region" description="Helical" evidence="7">
    <location>
        <begin position="302"/>
        <end position="324"/>
    </location>
</feature>
<comment type="subcellular location">
    <subcellularLocation>
        <location evidence="1">Cell membrane</location>
        <topology evidence="1">Multi-pass membrane protein</topology>
    </subcellularLocation>
</comment>
<dbReference type="GO" id="GO:0022857">
    <property type="term" value="F:transmembrane transporter activity"/>
    <property type="evidence" value="ECO:0007669"/>
    <property type="project" value="TreeGrafter"/>
</dbReference>
<dbReference type="InterPro" id="IPR025857">
    <property type="entry name" value="MacB_PCD"/>
</dbReference>
<dbReference type="RefSeq" id="WP_338603247.1">
    <property type="nucleotide sequence ID" value="NZ_AP028679.1"/>
</dbReference>
<feature type="transmembrane region" description="Helical" evidence="7">
    <location>
        <begin position="344"/>
        <end position="368"/>
    </location>
</feature>
<evidence type="ECO:0000259" key="8">
    <source>
        <dbReference type="Pfam" id="PF02687"/>
    </source>
</evidence>
<evidence type="ECO:0000313" key="11">
    <source>
        <dbReference type="Proteomes" id="UP001366166"/>
    </source>
</evidence>
<evidence type="ECO:0000256" key="1">
    <source>
        <dbReference type="ARBA" id="ARBA00004651"/>
    </source>
</evidence>
<dbReference type="InterPro" id="IPR003838">
    <property type="entry name" value="ABC3_permease_C"/>
</dbReference>
<reference evidence="11" key="1">
    <citation type="journal article" date="2023" name="Arch. Microbiol.">
        <title>Desulfoferula mesophilus gen. nov. sp. nov., a mesophilic sulfate-reducing bacterium isolated from a brackish lake sediment.</title>
        <authorList>
            <person name="Watanabe T."/>
            <person name="Yabe T."/>
            <person name="Tsuji J.M."/>
            <person name="Fukui M."/>
        </authorList>
    </citation>
    <scope>NUCLEOTIDE SEQUENCE [LARGE SCALE GENOMIC DNA]</scope>
    <source>
        <strain evidence="11">12FAK</strain>
    </source>
</reference>
<sequence>MNLTDIALLNLRRKKAKAAFVLAGLLTGVATMVALMGLGSALTHEINHKLEKYGANILITPKSDQLNMSYGGLSLGGLSFDAKEIYQADLAAIRKIKNSANVAAVGPMVLGRTEAAGRPVLLAGVDFSEASILKPWWKFAGKEPLDGQVAPGAEAARLLGLSPGGRVSLGGREFTVSGVLEPTGSQDDHLLFMPLAPAQQLLGKPGLVSLVEVAALCKDCPIEAMVTQINQALPGAKAVAIQSVVKGRMEALAHFKRFALGVSLLVALLGGLVVLVTMMGSVKERTGEIGIFRAIGFRSGQVMRVVLTEALLLSAAAGLLGYLAGHLAGELALPLFSQDGGGHLAWDPSLAGAALALALICGSAASLYPAWMASRLDPAQALRTL</sequence>
<gene>
    <name evidence="10" type="ORF">FAK_39010</name>
</gene>
<proteinExistence type="inferred from homology"/>
<dbReference type="GO" id="GO:0005886">
    <property type="term" value="C:plasma membrane"/>
    <property type="evidence" value="ECO:0007669"/>
    <property type="project" value="UniProtKB-SubCell"/>
</dbReference>
<protein>
    <submittedName>
        <fullName evidence="10">ABC transporter permease</fullName>
    </submittedName>
</protein>
<dbReference type="KEGG" id="dmp:FAK_39010"/>
<keyword evidence="4 7" id="KW-1133">Transmembrane helix</keyword>
<evidence type="ECO:0000256" key="7">
    <source>
        <dbReference type="SAM" id="Phobius"/>
    </source>
</evidence>
<keyword evidence="11" id="KW-1185">Reference proteome</keyword>
<dbReference type="InterPro" id="IPR050250">
    <property type="entry name" value="Macrolide_Exporter_MacB"/>
</dbReference>
<dbReference type="EMBL" id="AP028679">
    <property type="protein sequence ID" value="BEQ16835.1"/>
    <property type="molecule type" value="Genomic_DNA"/>
</dbReference>
<comment type="similarity">
    <text evidence="6">Belongs to the ABC-4 integral membrane protein family.</text>
</comment>
<feature type="transmembrane region" description="Helical" evidence="7">
    <location>
        <begin position="258"/>
        <end position="282"/>
    </location>
</feature>
<accession>A0AAU9ELS1</accession>
<feature type="transmembrane region" description="Helical" evidence="7">
    <location>
        <begin position="20"/>
        <end position="42"/>
    </location>
</feature>
<feature type="domain" description="ABC3 transporter permease C-terminal" evidence="8">
    <location>
        <begin position="262"/>
        <end position="378"/>
    </location>
</feature>
<keyword evidence="3 7" id="KW-0812">Transmembrane</keyword>
<evidence type="ECO:0000256" key="3">
    <source>
        <dbReference type="ARBA" id="ARBA00022692"/>
    </source>
</evidence>
<keyword evidence="2" id="KW-1003">Cell membrane</keyword>
<organism evidence="10 11">
    <name type="scientific">Desulfoferula mesophila</name>
    <dbReference type="NCBI Taxonomy" id="3058419"/>
    <lineage>
        <taxon>Bacteria</taxon>
        <taxon>Pseudomonadati</taxon>
        <taxon>Thermodesulfobacteriota</taxon>
        <taxon>Desulfarculia</taxon>
        <taxon>Desulfarculales</taxon>
        <taxon>Desulfarculaceae</taxon>
        <taxon>Desulfoferula</taxon>
    </lineage>
</organism>